<dbReference type="OrthoDB" id="9799836at2"/>
<dbReference type="SUPFAM" id="SSF64376">
    <property type="entry name" value="YlxR-like"/>
    <property type="match status" value="1"/>
</dbReference>
<comment type="caution">
    <text evidence="3">The sequence shown here is derived from an EMBL/GenBank/DDBJ whole genome shotgun (WGS) entry which is preliminary data.</text>
</comment>
<feature type="region of interest" description="Disordered" evidence="1">
    <location>
        <begin position="1"/>
        <end position="24"/>
    </location>
</feature>
<name>A0A6I4T6K9_9SPHN</name>
<dbReference type="AlphaFoldDB" id="A0A6I4T6K9"/>
<proteinExistence type="predicted"/>
<dbReference type="InterPro" id="IPR007393">
    <property type="entry name" value="YlxR_dom"/>
</dbReference>
<keyword evidence="4" id="KW-1185">Reference proteome</keyword>
<evidence type="ECO:0000259" key="2">
    <source>
        <dbReference type="Pfam" id="PF04296"/>
    </source>
</evidence>
<dbReference type="SUPFAM" id="SSF55315">
    <property type="entry name" value="L30e-like"/>
    <property type="match status" value="1"/>
</dbReference>
<dbReference type="EMBL" id="WTYT01000004">
    <property type="protein sequence ID" value="MXO66298.1"/>
    <property type="molecule type" value="Genomic_DNA"/>
</dbReference>
<dbReference type="Proteomes" id="UP000438476">
    <property type="component" value="Unassembled WGS sequence"/>
</dbReference>
<dbReference type="PANTHER" id="PTHR34215">
    <property type="entry name" value="BLL0784 PROTEIN"/>
    <property type="match status" value="1"/>
</dbReference>
<dbReference type="Gene3D" id="3.30.1230.10">
    <property type="entry name" value="YlxR-like"/>
    <property type="match status" value="1"/>
</dbReference>
<dbReference type="InterPro" id="IPR029064">
    <property type="entry name" value="Ribosomal_eL30-like_sf"/>
</dbReference>
<evidence type="ECO:0000313" key="3">
    <source>
        <dbReference type="EMBL" id="MXO66298.1"/>
    </source>
</evidence>
<evidence type="ECO:0000313" key="4">
    <source>
        <dbReference type="Proteomes" id="UP000438476"/>
    </source>
</evidence>
<dbReference type="PANTHER" id="PTHR34215:SF1">
    <property type="entry name" value="YLXR DOMAIN-CONTAINING PROTEIN"/>
    <property type="match status" value="1"/>
</dbReference>
<evidence type="ECO:0000256" key="1">
    <source>
        <dbReference type="SAM" id="MobiDB-lite"/>
    </source>
</evidence>
<organism evidence="3 4">
    <name type="scientific">Altericroceibacterium endophyticum</name>
    <dbReference type="NCBI Taxonomy" id="1808508"/>
    <lineage>
        <taxon>Bacteria</taxon>
        <taxon>Pseudomonadati</taxon>
        <taxon>Pseudomonadota</taxon>
        <taxon>Alphaproteobacteria</taxon>
        <taxon>Sphingomonadales</taxon>
        <taxon>Erythrobacteraceae</taxon>
        <taxon>Altericroceibacterium</taxon>
    </lineage>
</organism>
<accession>A0A6I4T6K9</accession>
<dbReference type="Gene3D" id="3.30.1330.30">
    <property type="match status" value="1"/>
</dbReference>
<dbReference type="RefSeq" id="WP_160736720.1">
    <property type="nucleotide sequence ID" value="NZ_WTYT01000004.1"/>
</dbReference>
<reference evidence="3 4" key="1">
    <citation type="submission" date="2019-12" db="EMBL/GenBank/DDBJ databases">
        <title>Genomic-based taxomic classification of the family Erythrobacteraceae.</title>
        <authorList>
            <person name="Xu L."/>
        </authorList>
    </citation>
    <scope>NUCLEOTIDE SEQUENCE [LARGE SCALE GENOMIC DNA]</scope>
    <source>
        <strain evidence="3 4">LMG 29518</strain>
    </source>
</reference>
<protein>
    <submittedName>
        <fullName evidence="3">DUF448 domain-containing protein</fullName>
    </submittedName>
</protein>
<dbReference type="InterPro" id="IPR035931">
    <property type="entry name" value="YlxR-like_sf"/>
</dbReference>
<gene>
    <name evidence="3" type="ORF">GRI91_11070</name>
</gene>
<dbReference type="InterPro" id="IPR037465">
    <property type="entry name" value="YlxR"/>
</dbReference>
<dbReference type="Pfam" id="PF04296">
    <property type="entry name" value="YlxR"/>
    <property type="match status" value="1"/>
</dbReference>
<sequence length="252" mass="27206">MRNPHNEPLSSDISEAKGAAQAAPERRCVLTGDVAPRDRLVRLALSPDDVIWPDPLARAPGRGAWIGVSRAELTAAMEKGRLRAALARAFKQSSFSIPEDLPQRIEDALRHSFCQRLGLEMRAGRLILGSDRIADQARMGRVSALYHASDAGEDGTKKLDQAFRVGMDAEGSGLTGICLPLDRATLSVALGRDNVVHMALADRFSAERAQTLLQRLLNYTKATEVAFGNDGNRAAAMTDPGTAATTNREYEG</sequence>
<feature type="domain" description="YlxR" evidence="2">
    <location>
        <begin position="26"/>
        <end position="91"/>
    </location>
</feature>